<feature type="domain" description="Methyltransferase small" evidence="6">
    <location>
        <begin position="112"/>
        <end position="196"/>
    </location>
</feature>
<dbReference type="NCBIfam" id="TIGR03534">
    <property type="entry name" value="RF_mod_PrmC"/>
    <property type="match status" value="1"/>
</dbReference>
<comment type="similarity">
    <text evidence="5">Belongs to the protein N5-glutamine methyltransferase family. PrmC subfamily.</text>
</comment>
<feature type="binding site" evidence="5">
    <location>
        <position position="147"/>
    </location>
    <ligand>
        <name>S-adenosyl-L-methionine</name>
        <dbReference type="ChEBI" id="CHEBI:59789"/>
    </ligand>
</feature>
<dbReference type="EMBL" id="CP015405">
    <property type="protein sequence ID" value="ANU76698.1"/>
    <property type="molecule type" value="Genomic_DNA"/>
</dbReference>
<comment type="catalytic activity">
    <reaction evidence="4 5">
        <text>L-glutaminyl-[peptide chain release factor] + S-adenosyl-L-methionine = N(5)-methyl-L-glutaminyl-[peptide chain release factor] + S-adenosyl-L-homocysteine + H(+)</text>
        <dbReference type="Rhea" id="RHEA:42896"/>
        <dbReference type="Rhea" id="RHEA-COMP:10271"/>
        <dbReference type="Rhea" id="RHEA-COMP:10272"/>
        <dbReference type="ChEBI" id="CHEBI:15378"/>
        <dbReference type="ChEBI" id="CHEBI:30011"/>
        <dbReference type="ChEBI" id="CHEBI:57856"/>
        <dbReference type="ChEBI" id="CHEBI:59789"/>
        <dbReference type="ChEBI" id="CHEBI:61891"/>
        <dbReference type="EC" id="2.1.1.297"/>
    </reaction>
</comment>
<dbReference type="PANTHER" id="PTHR18895">
    <property type="entry name" value="HEMK METHYLTRANSFERASE"/>
    <property type="match status" value="1"/>
</dbReference>
<dbReference type="GO" id="GO:0032259">
    <property type="term" value="P:methylation"/>
    <property type="evidence" value="ECO:0007669"/>
    <property type="project" value="UniProtKB-KW"/>
</dbReference>
<evidence type="ECO:0000256" key="2">
    <source>
        <dbReference type="ARBA" id="ARBA00022679"/>
    </source>
</evidence>
<dbReference type="InterPro" id="IPR040758">
    <property type="entry name" value="PrmC_N"/>
</dbReference>
<dbReference type="InterPro" id="IPR019874">
    <property type="entry name" value="RF_methyltr_PrmC"/>
</dbReference>
<dbReference type="Proteomes" id="UP000092574">
    <property type="component" value="Chromosome"/>
</dbReference>
<dbReference type="GO" id="GO:0102559">
    <property type="term" value="F:peptide chain release factor N(5)-glutamine methyltransferase activity"/>
    <property type="evidence" value="ECO:0007669"/>
    <property type="project" value="UniProtKB-EC"/>
</dbReference>
<dbReference type="STRING" id="1796616.A4V09_13555"/>
<dbReference type="RefSeq" id="WP_065542856.1">
    <property type="nucleotide sequence ID" value="NZ_CP015405.2"/>
</dbReference>
<gene>
    <name evidence="5" type="primary">prmC</name>
    <name evidence="8" type="ORF">A4V09_13555</name>
</gene>
<keyword evidence="3 5" id="KW-0949">S-adenosyl-L-methionine</keyword>
<evidence type="ECO:0000256" key="3">
    <source>
        <dbReference type="ARBA" id="ARBA00022691"/>
    </source>
</evidence>
<evidence type="ECO:0000256" key="4">
    <source>
        <dbReference type="ARBA" id="ARBA00048391"/>
    </source>
</evidence>
<dbReference type="GO" id="GO:0003676">
    <property type="term" value="F:nucleic acid binding"/>
    <property type="evidence" value="ECO:0007669"/>
    <property type="project" value="InterPro"/>
</dbReference>
<comment type="function">
    <text evidence="5">Methylates the class 1 translation termination release factors RF1/PrfA and RF2/PrfB on the glutamine residue of the universally conserved GGQ motif.</text>
</comment>
<dbReference type="PROSITE" id="PS00092">
    <property type="entry name" value="N6_MTASE"/>
    <property type="match status" value="1"/>
</dbReference>
<sequence length="288" mass="32756">MQTHREVHLEGQKTLEKAGIADSRTDAWLLMEYVTGMTRASYFLRETEEMPKDQAARYREMIQRRAQHIPLQHITHEAWFYGLKFYVDRHVLIPRQDTEVLVEEVLLEAGKMQADGRFRILDMCTGSGCILLALLSVLKEAEGTGADLSEEALAVAGRNSRELDIPAVWKISDLFSEISGMYDIIVSNPPYIESHVIDSLTEEVKDHEPRMALDGTEDGLYFYRRISREAGEYLMPGGVLAFEIGYDQGGPVRLMLENAGYEETRVVKDLAGLDRVVLGRKKQEEHHV</sequence>
<organism evidence="8 9">
    <name type="scientific">Blautia pseudococcoides</name>
    <dbReference type="NCBI Taxonomy" id="1796616"/>
    <lineage>
        <taxon>Bacteria</taxon>
        <taxon>Bacillati</taxon>
        <taxon>Bacillota</taxon>
        <taxon>Clostridia</taxon>
        <taxon>Lachnospirales</taxon>
        <taxon>Lachnospiraceae</taxon>
        <taxon>Blautia</taxon>
    </lineage>
</organism>
<evidence type="ECO:0000256" key="1">
    <source>
        <dbReference type="ARBA" id="ARBA00022603"/>
    </source>
</evidence>
<dbReference type="SUPFAM" id="SSF53335">
    <property type="entry name" value="S-adenosyl-L-methionine-dependent methyltransferases"/>
    <property type="match status" value="1"/>
</dbReference>
<keyword evidence="9" id="KW-1185">Reference proteome</keyword>
<dbReference type="OrthoDB" id="9800643at2"/>
<dbReference type="InterPro" id="IPR002052">
    <property type="entry name" value="DNA_methylase_N6_adenine_CS"/>
</dbReference>
<evidence type="ECO:0000313" key="9">
    <source>
        <dbReference type="Proteomes" id="UP000092574"/>
    </source>
</evidence>
<dbReference type="HAMAP" id="MF_02126">
    <property type="entry name" value="RF_methyltr_PrmC"/>
    <property type="match status" value="1"/>
</dbReference>
<evidence type="ECO:0000313" key="8">
    <source>
        <dbReference type="EMBL" id="ANU76698.1"/>
    </source>
</evidence>
<evidence type="ECO:0000256" key="5">
    <source>
        <dbReference type="HAMAP-Rule" id="MF_02126"/>
    </source>
</evidence>
<reference evidence="8" key="1">
    <citation type="submission" date="2017-04" db="EMBL/GenBank/DDBJ databases">
        <title>Complete Genome Sequences of Twelve Strains of a Stable Defined Moderately Diverse Mouse Microbiota 2 (sDMDMm2).</title>
        <authorList>
            <person name="Uchimura Y."/>
            <person name="Wyss M."/>
            <person name="Brugiroux S."/>
            <person name="Limenitakis J.P."/>
            <person name="Stecher B."/>
            <person name="McCoy K.D."/>
            <person name="Macpherson A.J."/>
        </authorList>
    </citation>
    <scope>NUCLEOTIDE SEQUENCE</scope>
    <source>
        <strain evidence="8">YL58</strain>
    </source>
</reference>
<keyword evidence="2 5" id="KW-0808">Transferase</keyword>
<proteinExistence type="inferred from homology"/>
<protein>
    <recommendedName>
        <fullName evidence="5">Release factor glutamine methyltransferase</fullName>
        <shortName evidence="5">RF MTase</shortName>
        <ecNumber evidence="5">2.1.1.297</ecNumber>
    </recommendedName>
    <alternativeName>
        <fullName evidence="5">N5-glutamine methyltransferase PrmC</fullName>
    </alternativeName>
    <alternativeName>
        <fullName evidence="5">Protein-(glutamine-N5) MTase PrmC</fullName>
    </alternativeName>
    <alternativeName>
        <fullName evidence="5">Protein-glutamine N-methyltransferase PrmC</fullName>
    </alternativeName>
</protein>
<dbReference type="Pfam" id="PF17827">
    <property type="entry name" value="PrmC_N"/>
    <property type="match status" value="1"/>
</dbReference>
<dbReference type="NCBIfam" id="TIGR00536">
    <property type="entry name" value="hemK_fam"/>
    <property type="match status" value="1"/>
</dbReference>
<dbReference type="Gene3D" id="1.10.8.10">
    <property type="entry name" value="DNA helicase RuvA subunit, C-terminal domain"/>
    <property type="match status" value="1"/>
</dbReference>
<name>A0A1C7ICG1_9FIRM</name>
<feature type="domain" description="Release factor glutamine methyltransferase N-terminal" evidence="7">
    <location>
        <begin position="10"/>
        <end position="75"/>
    </location>
</feature>
<dbReference type="InterPro" id="IPR029063">
    <property type="entry name" value="SAM-dependent_MTases_sf"/>
</dbReference>
<feature type="binding site" evidence="5">
    <location>
        <position position="188"/>
    </location>
    <ligand>
        <name>S-adenosyl-L-methionine</name>
        <dbReference type="ChEBI" id="CHEBI:59789"/>
    </ligand>
</feature>
<dbReference type="Gene3D" id="3.40.50.150">
    <property type="entry name" value="Vaccinia Virus protein VP39"/>
    <property type="match status" value="1"/>
</dbReference>
<dbReference type="Pfam" id="PF05175">
    <property type="entry name" value="MTS"/>
    <property type="match status" value="1"/>
</dbReference>
<accession>A0A1C7ICG1</accession>
<dbReference type="InterPro" id="IPR004556">
    <property type="entry name" value="HemK-like"/>
</dbReference>
<evidence type="ECO:0000259" key="6">
    <source>
        <dbReference type="Pfam" id="PF05175"/>
    </source>
</evidence>
<dbReference type="InterPro" id="IPR050320">
    <property type="entry name" value="N5-glutamine_MTase"/>
</dbReference>
<dbReference type="KEGG" id="byl:A4V09_13555"/>
<feature type="binding site" evidence="5">
    <location>
        <begin position="188"/>
        <end position="191"/>
    </location>
    <ligand>
        <name>substrate</name>
    </ligand>
</feature>
<comment type="caution">
    <text evidence="5">Lacks conserved residue(s) required for the propagation of feature annotation.</text>
</comment>
<dbReference type="EC" id="2.1.1.297" evidence="5"/>
<keyword evidence="1 5" id="KW-0489">Methyltransferase</keyword>
<dbReference type="AlphaFoldDB" id="A0A1C7ICG1"/>
<evidence type="ECO:0000259" key="7">
    <source>
        <dbReference type="Pfam" id="PF17827"/>
    </source>
</evidence>
<dbReference type="CDD" id="cd02440">
    <property type="entry name" value="AdoMet_MTases"/>
    <property type="match status" value="1"/>
</dbReference>
<dbReference type="InterPro" id="IPR007848">
    <property type="entry name" value="Small_mtfrase_dom"/>
</dbReference>
<dbReference type="PANTHER" id="PTHR18895:SF74">
    <property type="entry name" value="MTRF1L RELEASE FACTOR GLUTAMINE METHYLTRANSFERASE"/>
    <property type="match status" value="1"/>
</dbReference>